<dbReference type="InterPro" id="IPR003593">
    <property type="entry name" value="AAA+_ATPase"/>
</dbReference>
<keyword evidence="2" id="KW-0547">Nucleotide-binding</keyword>
<dbReference type="EMBL" id="BAAAFH010000022">
    <property type="protein sequence ID" value="GAA0876724.1"/>
    <property type="molecule type" value="Genomic_DNA"/>
</dbReference>
<evidence type="ECO:0000259" key="4">
    <source>
        <dbReference type="PROSITE" id="PS50893"/>
    </source>
</evidence>
<evidence type="ECO:0000256" key="3">
    <source>
        <dbReference type="ARBA" id="ARBA00022840"/>
    </source>
</evidence>
<dbReference type="Gene3D" id="3.40.50.300">
    <property type="entry name" value="P-loop containing nucleotide triphosphate hydrolases"/>
    <property type="match status" value="1"/>
</dbReference>
<dbReference type="SUPFAM" id="SSF52540">
    <property type="entry name" value="P-loop containing nucleoside triphosphate hydrolases"/>
    <property type="match status" value="1"/>
</dbReference>
<dbReference type="PROSITE" id="PS50893">
    <property type="entry name" value="ABC_TRANSPORTER_2"/>
    <property type="match status" value="1"/>
</dbReference>
<dbReference type="PANTHER" id="PTHR42734">
    <property type="entry name" value="METAL TRANSPORT SYSTEM ATP-BINDING PROTEIN TM_0124-RELATED"/>
    <property type="match status" value="1"/>
</dbReference>
<protein>
    <submittedName>
        <fullName evidence="5">ABC transporter ATP-binding protein</fullName>
    </submittedName>
</protein>
<dbReference type="GO" id="GO:0005524">
    <property type="term" value="F:ATP binding"/>
    <property type="evidence" value="ECO:0007669"/>
    <property type="project" value="UniProtKB-KW"/>
</dbReference>
<dbReference type="InterPro" id="IPR027417">
    <property type="entry name" value="P-loop_NTPase"/>
</dbReference>
<proteinExistence type="predicted"/>
<keyword evidence="3 5" id="KW-0067">ATP-binding</keyword>
<dbReference type="Pfam" id="PF00005">
    <property type="entry name" value="ABC_tran"/>
    <property type="match status" value="1"/>
</dbReference>
<dbReference type="InterPro" id="IPR050153">
    <property type="entry name" value="Metal_Ion_Import_ABC"/>
</dbReference>
<feature type="domain" description="ABC transporter" evidence="4">
    <location>
        <begin position="2"/>
        <end position="231"/>
    </location>
</feature>
<name>A0ABP3Y5C1_9FLAO</name>
<dbReference type="InterPro" id="IPR003439">
    <property type="entry name" value="ABC_transporter-like_ATP-bd"/>
</dbReference>
<keyword evidence="1" id="KW-0813">Transport</keyword>
<evidence type="ECO:0000313" key="5">
    <source>
        <dbReference type="EMBL" id="GAA0876724.1"/>
    </source>
</evidence>
<reference evidence="6" key="1">
    <citation type="journal article" date="2019" name="Int. J. Syst. Evol. Microbiol.">
        <title>The Global Catalogue of Microorganisms (GCM) 10K type strain sequencing project: providing services to taxonomists for standard genome sequencing and annotation.</title>
        <authorList>
            <consortium name="The Broad Institute Genomics Platform"/>
            <consortium name="The Broad Institute Genome Sequencing Center for Infectious Disease"/>
            <person name="Wu L."/>
            <person name="Ma J."/>
        </authorList>
    </citation>
    <scope>NUCLEOTIDE SEQUENCE [LARGE SCALE GENOMIC DNA]</scope>
    <source>
        <strain evidence="6">JCM 16083</strain>
    </source>
</reference>
<dbReference type="Proteomes" id="UP001501126">
    <property type="component" value="Unassembled WGS sequence"/>
</dbReference>
<dbReference type="PANTHER" id="PTHR42734:SF19">
    <property type="entry name" value="IRON COMPOUNDS ABC TRANSPORTER, ATP-BINDING PROTEIN"/>
    <property type="match status" value="1"/>
</dbReference>
<accession>A0ABP3Y5C1</accession>
<comment type="caution">
    <text evidence="5">The sequence shown here is derived from an EMBL/GenBank/DDBJ whole genome shotgun (WGS) entry which is preliminary data.</text>
</comment>
<organism evidence="5 6">
    <name type="scientific">Wandonia haliotis</name>
    <dbReference type="NCBI Taxonomy" id="574963"/>
    <lineage>
        <taxon>Bacteria</taxon>
        <taxon>Pseudomonadati</taxon>
        <taxon>Bacteroidota</taxon>
        <taxon>Flavobacteriia</taxon>
        <taxon>Flavobacteriales</taxon>
        <taxon>Crocinitomicaceae</taxon>
        <taxon>Wandonia</taxon>
    </lineage>
</organism>
<evidence type="ECO:0000256" key="2">
    <source>
        <dbReference type="ARBA" id="ARBA00022741"/>
    </source>
</evidence>
<keyword evidence="6" id="KW-1185">Reference proteome</keyword>
<dbReference type="SMART" id="SM00382">
    <property type="entry name" value="AAA"/>
    <property type="match status" value="1"/>
</dbReference>
<dbReference type="RefSeq" id="WP_343790166.1">
    <property type="nucleotide sequence ID" value="NZ_BAAAFH010000022.1"/>
</dbReference>
<evidence type="ECO:0000256" key="1">
    <source>
        <dbReference type="ARBA" id="ARBA00022448"/>
    </source>
</evidence>
<sequence length="233" mass="26165">MMKLNDIRVAIGGKELFHISEFQLKKGTMTALLGKNGSGKSTFLRGLCGFTQDITGNIDFFGCKMQFGKSFRPFSGMVYVPVKQPVFGRVTLLDVILSGRSSTRNFLDIPSQEEKQEALSVLEIFYLQEFATSIFTELSDGEQKMGLVARAIFQNAEVILLDEPEAFLDVGNRSRMFKELRKLADSGKIILLSTHQPNLATRYCDKVAYIHQKKLHCIPATECSEELVEEMFG</sequence>
<evidence type="ECO:0000313" key="6">
    <source>
        <dbReference type="Proteomes" id="UP001501126"/>
    </source>
</evidence>
<gene>
    <name evidence="5" type="ORF">GCM10009118_31340</name>
</gene>